<feature type="transmembrane region" description="Helical" evidence="5">
    <location>
        <begin position="160"/>
        <end position="184"/>
    </location>
</feature>
<feature type="domain" description="Nodulin-like" evidence="6">
    <location>
        <begin position="30"/>
        <end position="276"/>
    </location>
</feature>
<dbReference type="CDD" id="cd17354">
    <property type="entry name" value="MFS_Mch1p_like"/>
    <property type="match status" value="1"/>
</dbReference>
<feature type="transmembrane region" description="Helical" evidence="5">
    <location>
        <begin position="490"/>
        <end position="510"/>
    </location>
</feature>
<proteinExistence type="predicted"/>
<keyword evidence="2 5" id="KW-0812">Transmembrane</keyword>
<dbReference type="AlphaFoldDB" id="A0A8B8QAZ8"/>
<sequence>MVVAGSPGGRGGLAGLSDVRHLATQVIAGRWFMVFACLLVMSAAGATYMFAIYSEDIKSSLGYDQSTLNLLSFFKDLGANVGVLSGLINEVTPPWVVLSMGAVLNFFGYFMIWLSVTKRIAKPQVWQMCLYICIGANSQAFANTGALVTCVKNFPQSRGVVLGILKGYVGLSGAIITQLFYAFYYKDTRSLILLIGWLPAAISFAFLRTIRIMKVIRQPNELKVFYRFLYISLGLASFLMIMIIIEKHFNNFTRSEYGISAAGVLFLLFLPLAVVVIEEYKLWEQKREALNGPSPIEITTEKPNLEASLPLPPPPQETAPPTAVLNGGEQLEKQPSCWRTAFRPPDRGEDYTILQALFSIDMLILFLATICGVGGTLTAIDNLNQIGSSLGYPTRSTSTFVSLVSIWNYLGRVVAGFVSEILLKRYQFPRTLMLTIILLVSCVGHLLIAFNVPNGLYFASIIIGFCFGAQWPLLFAIISEIFGLKYYSTLYNFGSVASPIGGYLLNVRVAGHLYDKEAKKQMAALGLVRKHGEDLDCTGVKCYQLAFLIITFATLFGAFVSFILVVRTRKFYRSDIYKKFREEAEAAETEMALNNGTTTMRHRRHQNKLYPFGICMLSVERLIRYVYIEQRRRRKEMYNPLDHDLRLAFFKNMIHPFSRSLDFCKGWNRGCCLWLFSCLT</sequence>
<feature type="transmembrane region" description="Helical" evidence="5">
    <location>
        <begin position="353"/>
        <end position="380"/>
    </location>
</feature>
<accession>A0A8B8QAZ8</accession>
<feature type="transmembrane region" description="Helical" evidence="5">
    <location>
        <begin position="190"/>
        <end position="207"/>
    </location>
</feature>
<keyword evidence="8" id="KW-1185">Reference proteome</keyword>
<dbReference type="KEGG" id="rarg:115750836"/>
<feature type="transmembrane region" description="Helical" evidence="5">
    <location>
        <begin position="431"/>
        <end position="450"/>
    </location>
</feature>
<dbReference type="InterPro" id="IPR036259">
    <property type="entry name" value="MFS_trans_sf"/>
</dbReference>
<evidence type="ECO:0000256" key="1">
    <source>
        <dbReference type="ARBA" id="ARBA00004141"/>
    </source>
</evidence>
<feature type="transmembrane region" description="Helical" evidence="5">
    <location>
        <begin position="400"/>
        <end position="419"/>
    </location>
</feature>
<dbReference type="Proteomes" id="UP000827889">
    <property type="component" value="Chromosome 5"/>
</dbReference>
<evidence type="ECO:0000256" key="3">
    <source>
        <dbReference type="ARBA" id="ARBA00022989"/>
    </source>
</evidence>
<dbReference type="Pfam" id="PF06813">
    <property type="entry name" value="Nodulin-like"/>
    <property type="match status" value="1"/>
</dbReference>
<reference evidence="9" key="1">
    <citation type="submission" date="2025-08" db="UniProtKB">
        <authorList>
            <consortium name="RefSeq"/>
        </authorList>
    </citation>
    <scope>IDENTIFICATION</scope>
    <source>
        <tissue evidence="9">Leaf</tissue>
    </source>
</reference>
<dbReference type="SUPFAM" id="SSF103473">
    <property type="entry name" value="MFS general substrate transporter"/>
    <property type="match status" value="2"/>
</dbReference>
<feature type="transmembrane region" description="Helical" evidence="5">
    <location>
        <begin position="545"/>
        <end position="566"/>
    </location>
</feature>
<gene>
    <name evidence="9" type="primary">LOC115750836</name>
</gene>
<evidence type="ECO:0000256" key="5">
    <source>
        <dbReference type="SAM" id="Phobius"/>
    </source>
</evidence>
<feature type="transmembrane region" description="Helical" evidence="5">
    <location>
        <begin position="257"/>
        <end position="277"/>
    </location>
</feature>
<evidence type="ECO:0000313" key="8">
    <source>
        <dbReference type="Proteomes" id="UP000827889"/>
    </source>
</evidence>
<evidence type="ECO:0000259" key="6">
    <source>
        <dbReference type="Pfam" id="PF06813"/>
    </source>
</evidence>
<dbReference type="PANTHER" id="PTHR21576:SF84">
    <property type="entry name" value="FAMILY PROTEIN, PUTATIVE, EXPRESSED-RELATED"/>
    <property type="match status" value="1"/>
</dbReference>
<dbReference type="GO" id="GO:0016020">
    <property type="term" value="C:membrane"/>
    <property type="evidence" value="ECO:0007669"/>
    <property type="project" value="UniProtKB-SubCell"/>
</dbReference>
<dbReference type="RefSeq" id="XP_030544280.2">
    <property type="nucleotide sequence ID" value="XM_030688420.2"/>
</dbReference>
<comment type="subcellular location">
    <subcellularLocation>
        <location evidence="1">Membrane</location>
        <topology evidence="1">Multi-pass membrane protein</topology>
    </subcellularLocation>
</comment>
<dbReference type="InterPro" id="IPR010658">
    <property type="entry name" value="Nodulin-like"/>
</dbReference>
<keyword evidence="3 5" id="KW-1133">Transmembrane helix</keyword>
<organism evidence="8 9">
    <name type="scientific">Rhodamnia argentea</name>
    <dbReference type="NCBI Taxonomy" id="178133"/>
    <lineage>
        <taxon>Eukaryota</taxon>
        <taxon>Viridiplantae</taxon>
        <taxon>Streptophyta</taxon>
        <taxon>Embryophyta</taxon>
        <taxon>Tracheophyta</taxon>
        <taxon>Spermatophyta</taxon>
        <taxon>Magnoliopsida</taxon>
        <taxon>eudicotyledons</taxon>
        <taxon>Gunneridae</taxon>
        <taxon>Pentapetalae</taxon>
        <taxon>rosids</taxon>
        <taxon>malvids</taxon>
        <taxon>Myrtales</taxon>
        <taxon>Myrtaceae</taxon>
        <taxon>Myrtoideae</taxon>
        <taxon>Myrteae</taxon>
        <taxon>Australasian group</taxon>
        <taxon>Rhodamnia</taxon>
    </lineage>
</organism>
<feature type="transmembrane region" description="Helical" evidence="5">
    <location>
        <begin position="228"/>
        <end position="245"/>
    </location>
</feature>
<evidence type="ECO:0000259" key="7">
    <source>
        <dbReference type="Pfam" id="PF23262"/>
    </source>
</evidence>
<dbReference type="PANTHER" id="PTHR21576">
    <property type="entry name" value="UNCHARACTERIZED NODULIN-LIKE PROTEIN"/>
    <property type="match status" value="1"/>
</dbReference>
<evidence type="ECO:0000256" key="2">
    <source>
        <dbReference type="ARBA" id="ARBA00022692"/>
    </source>
</evidence>
<dbReference type="Pfam" id="PF23262">
    <property type="entry name" value="NFD4_C"/>
    <property type="match status" value="1"/>
</dbReference>
<keyword evidence="4 5" id="KW-0472">Membrane</keyword>
<evidence type="ECO:0000256" key="4">
    <source>
        <dbReference type="ARBA" id="ARBA00023136"/>
    </source>
</evidence>
<feature type="domain" description="NFD4 C-terminal" evidence="7">
    <location>
        <begin position="357"/>
        <end position="572"/>
    </location>
</feature>
<name>A0A8B8QAZ8_9MYRT</name>
<evidence type="ECO:0000313" key="9">
    <source>
        <dbReference type="RefSeq" id="XP_030544280.2"/>
    </source>
</evidence>
<feature type="transmembrane region" description="Helical" evidence="5">
    <location>
        <begin position="456"/>
        <end position="478"/>
    </location>
</feature>
<dbReference type="Gene3D" id="1.20.1250.20">
    <property type="entry name" value="MFS general substrate transporter like domains"/>
    <property type="match status" value="1"/>
</dbReference>
<feature type="transmembrane region" description="Helical" evidence="5">
    <location>
        <begin position="95"/>
        <end position="116"/>
    </location>
</feature>
<dbReference type="GeneID" id="115750836"/>
<dbReference type="InterPro" id="IPR056555">
    <property type="entry name" value="NFD4_C"/>
</dbReference>
<protein>
    <submittedName>
        <fullName evidence="9">Uncharacterized protein LOC115750836</fullName>
    </submittedName>
</protein>
<feature type="transmembrane region" description="Helical" evidence="5">
    <location>
        <begin position="31"/>
        <end position="53"/>
    </location>
</feature>